<sequence length="421" mass="45436">MTTVTMNRDETAPRRDLAQFRADFPILRTRVNGQPLTYLDNAATTQKPDAVVDAEADFYRTANANVHRGVHALSQRATDAHEAARHKVRSFINAHADAEIIFVRGATDAINLVAQGFAEPRLAAGDEIVVSALEHHSNIVPWQMACRRAGAVLRVVPVDDAGEFDLDAYAALLNGRTRLVAVTHLSNALGTITPVRRIIDLAHARGVPVLLDGAQAISHLPVDVRALDCDFYAFSAHKLYGPTGIGVLYGKTEHLQAMTPCHGGGDMIRSVSFDATEYNELPYRLEAGTPHIAGVVGLGAALDYVSAIGLEHIAAHERELLHHATQRLADIPGLRIVGRAAEKASILSFTLDGIHPHDIGTLLDDSGIAIRAGHHCAMPLMQRLGITGTARASFALYNTHEDVDRLAAGIRRVWETLGAIP</sequence>
<dbReference type="InterPro" id="IPR015424">
    <property type="entry name" value="PyrdxlP-dep_Trfase"/>
</dbReference>
<comment type="function">
    <text evidence="2 8">Catalyzes the removal of elemental sulfur and selenium atoms from L-cysteine, L-cystine, L-selenocysteine, and L-selenocystine to produce L-alanine.</text>
</comment>
<comment type="catalytic activity">
    <reaction evidence="6 8">
        <text>(sulfur carrier)-H + L-cysteine = (sulfur carrier)-SH + L-alanine</text>
        <dbReference type="Rhea" id="RHEA:43892"/>
        <dbReference type="Rhea" id="RHEA-COMP:14737"/>
        <dbReference type="Rhea" id="RHEA-COMP:14739"/>
        <dbReference type="ChEBI" id="CHEBI:29917"/>
        <dbReference type="ChEBI" id="CHEBI:35235"/>
        <dbReference type="ChEBI" id="CHEBI:57972"/>
        <dbReference type="ChEBI" id="CHEBI:64428"/>
        <dbReference type="EC" id="2.8.1.7"/>
    </reaction>
</comment>
<dbReference type="InterPro" id="IPR020578">
    <property type="entry name" value="Aminotrans_V_PyrdxlP_BS"/>
</dbReference>
<accession>A0ABZ1AFE3</accession>
<keyword evidence="5 8" id="KW-0663">Pyridoxal phosphate</keyword>
<dbReference type="InterPro" id="IPR016454">
    <property type="entry name" value="Cysteine_dSase"/>
</dbReference>
<dbReference type="PANTHER" id="PTHR43586">
    <property type="entry name" value="CYSTEINE DESULFURASE"/>
    <property type="match status" value="1"/>
</dbReference>
<dbReference type="EMBL" id="CP141259">
    <property type="protein sequence ID" value="WRL44583.1"/>
    <property type="molecule type" value="Genomic_DNA"/>
</dbReference>
<feature type="domain" description="Aminotransferase class V" evidence="9">
    <location>
        <begin position="37"/>
        <end position="406"/>
    </location>
</feature>
<dbReference type="NCBIfam" id="TIGR01979">
    <property type="entry name" value="sufS"/>
    <property type="match status" value="1"/>
</dbReference>
<dbReference type="Gene3D" id="3.90.1150.10">
    <property type="entry name" value="Aspartate Aminotransferase, domain 1"/>
    <property type="match status" value="1"/>
</dbReference>
<dbReference type="InterPro" id="IPR015421">
    <property type="entry name" value="PyrdxlP-dep_Trfase_major"/>
</dbReference>
<evidence type="ECO:0000256" key="5">
    <source>
        <dbReference type="ARBA" id="ARBA00022898"/>
    </source>
</evidence>
<keyword evidence="4 8" id="KW-0808">Transferase</keyword>
<dbReference type="PANTHER" id="PTHR43586:SF8">
    <property type="entry name" value="CYSTEINE DESULFURASE 1, CHLOROPLASTIC"/>
    <property type="match status" value="1"/>
</dbReference>
<gene>
    <name evidence="10" type="ORF">U5817_15350</name>
</gene>
<keyword evidence="11" id="KW-1185">Reference proteome</keyword>
<dbReference type="EC" id="2.8.1.7" evidence="8"/>
<proteinExistence type="inferred from homology"/>
<dbReference type="CDD" id="cd06453">
    <property type="entry name" value="SufS_like"/>
    <property type="match status" value="1"/>
</dbReference>
<dbReference type="Pfam" id="PF00266">
    <property type="entry name" value="Aminotran_5"/>
    <property type="match status" value="1"/>
</dbReference>
<evidence type="ECO:0000256" key="1">
    <source>
        <dbReference type="ARBA" id="ARBA00001933"/>
    </source>
</evidence>
<dbReference type="Proteomes" id="UP001626593">
    <property type="component" value="Chromosome"/>
</dbReference>
<evidence type="ECO:0000259" key="9">
    <source>
        <dbReference type="Pfam" id="PF00266"/>
    </source>
</evidence>
<dbReference type="PIRSF" id="PIRSF005572">
    <property type="entry name" value="NifS"/>
    <property type="match status" value="1"/>
</dbReference>
<evidence type="ECO:0000256" key="3">
    <source>
        <dbReference type="ARBA" id="ARBA00010447"/>
    </source>
</evidence>
<evidence type="ECO:0000256" key="4">
    <source>
        <dbReference type="ARBA" id="ARBA00022679"/>
    </source>
</evidence>
<dbReference type="GO" id="GO:0031071">
    <property type="term" value="F:cysteine desulfurase activity"/>
    <property type="evidence" value="ECO:0007669"/>
    <property type="project" value="UniProtKB-EC"/>
</dbReference>
<dbReference type="InterPro" id="IPR000192">
    <property type="entry name" value="Aminotrans_V_dom"/>
</dbReference>
<evidence type="ECO:0000256" key="7">
    <source>
        <dbReference type="RuleBase" id="RU004504"/>
    </source>
</evidence>
<comment type="cofactor">
    <cofactor evidence="1 7">
        <name>pyridoxal 5'-phosphate</name>
        <dbReference type="ChEBI" id="CHEBI:597326"/>
    </cofactor>
</comment>
<reference evidence="10 11" key="1">
    <citation type="submission" date="2023-12" db="EMBL/GenBank/DDBJ databases">
        <title>A. evansii MAY27, complete genome.</title>
        <authorList>
            <person name="Wang Y."/>
        </authorList>
    </citation>
    <scope>NUCLEOTIDE SEQUENCE [LARGE SCALE GENOMIC DNA]</scope>
    <source>
        <strain evidence="10 11">MAY27</strain>
    </source>
</reference>
<dbReference type="RefSeq" id="WP_407277931.1">
    <property type="nucleotide sequence ID" value="NZ_CP141259.1"/>
</dbReference>
<dbReference type="SUPFAM" id="SSF53383">
    <property type="entry name" value="PLP-dependent transferases"/>
    <property type="match status" value="1"/>
</dbReference>
<comment type="similarity">
    <text evidence="3 8">Belongs to the class-V pyridoxal-phosphate-dependent aminotransferase family. Csd subfamily.</text>
</comment>
<dbReference type="PROSITE" id="PS00595">
    <property type="entry name" value="AA_TRANSFER_CLASS_5"/>
    <property type="match status" value="1"/>
</dbReference>
<dbReference type="Gene3D" id="3.40.640.10">
    <property type="entry name" value="Type I PLP-dependent aspartate aminotransferase-like (Major domain)"/>
    <property type="match status" value="1"/>
</dbReference>
<name>A0ABZ1AFE3_AROEV</name>
<dbReference type="InterPro" id="IPR015422">
    <property type="entry name" value="PyrdxlP-dep_Trfase_small"/>
</dbReference>
<evidence type="ECO:0000313" key="10">
    <source>
        <dbReference type="EMBL" id="WRL44583.1"/>
    </source>
</evidence>
<evidence type="ECO:0000256" key="2">
    <source>
        <dbReference type="ARBA" id="ARBA00002824"/>
    </source>
</evidence>
<evidence type="ECO:0000256" key="8">
    <source>
        <dbReference type="RuleBase" id="RU004506"/>
    </source>
</evidence>
<dbReference type="InterPro" id="IPR010970">
    <property type="entry name" value="Cys_dSase_SufS"/>
</dbReference>
<protein>
    <recommendedName>
        <fullName evidence="8">Cysteine desulfurase</fullName>
        <ecNumber evidence="8">2.8.1.7</ecNumber>
    </recommendedName>
</protein>
<organism evidence="10 11">
    <name type="scientific">Aromatoleum evansii</name>
    <name type="common">Azoarcus evansii</name>
    <dbReference type="NCBI Taxonomy" id="59406"/>
    <lineage>
        <taxon>Bacteria</taxon>
        <taxon>Pseudomonadati</taxon>
        <taxon>Pseudomonadota</taxon>
        <taxon>Betaproteobacteria</taxon>
        <taxon>Rhodocyclales</taxon>
        <taxon>Rhodocyclaceae</taxon>
        <taxon>Aromatoleum</taxon>
    </lineage>
</organism>
<evidence type="ECO:0000256" key="6">
    <source>
        <dbReference type="ARBA" id="ARBA00050776"/>
    </source>
</evidence>
<evidence type="ECO:0000313" key="11">
    <source>
        <dbReference type="Proteomes" id="UP001626593"/>
    </source>
</evidence>